<dbReference type="GO" id="GO:0019028">
    <property type="term" value="C:viral capsid"/>
    <property type="evidence" value="ECO:0007669"/>
    <property type="project" value="UniProtKB-KW"/>
</dbReference>
<keyword evidence="1" id="KW-0167">Capsid protein</keyword>
<evidence type="ECO:0000313" key="3">
    <source>
        <dbReference type="EMBL" id="AOQ27292.1"/>
    </source>
</evidence>
<protein>
    <submittedName>
        <fullName evidence="3">Major capsid protein</fullName>
    </submittedName>
</protein>
<dbReference type="Proteomes" id="UP000225358">
    <property type="component" value="Segment"/>
</dbReference>
<evidence type="ECO:0000256" key="2">
    <source>
        <dbReference type="ARBA" id="ARBA00023200"/>
    </source>
</evidence>
<sequence>MPAVILDQVVDFSPMIELQDSPDTLIASLNLFSVDYHSTTAIEIGKEKAEDALISARERGGERNFLTMKNPELKAFRIPFFPLDKNIKAQDIQSFRSFAMAGINDSLRTDAEVVNRYMSQILRDVAKTKEKIFAEAVMGRAYNGVGGAANSAYNWYTEWNATQKSVAVDFASTTVSPAATIEQEARAYIIDTKQDGSTATRIVALCSREFFASLVNSPFVRQAYQYFQGTPNLLRDRLSGNMDVQVFEWNGVTYIEDIHGNIPAGEAYVLPMGIEGMFQAHYAPADTPELANTQARELYTFMISQHRTIQLQSEFSLLAVNTRPELVVKLTTA</sequence>
<keyword evidence="4" id="KW-1185">Reference proteome</keyword>
<keyword evidence="1" id="KW-0946">Virion</keyword>
<gene>
    <name evidence="3" type="ORF">ESCO13_00164</name>
</gene>
<keyword evidence="2" id="KW-1035">Host cytoplasm</keyword>
<dbReference type="Pfam" id="PF03864">
    <property type="entry name" value="Phage_cap_E"/>
    <property type="match status" value="1"/>
</dbReference>
<evidence type="ECO:0000313" key="4">
    <source>
        <dbReference type="Proteomes" id="UP000225358"/>
    </source>
</evidence>
<accession>A0A1D7XFF6</accession>
<organism evidence="3 4">
    <name type="scientific">Escherichia phage ESCO13</name>
    <dbReference type="NCBI Taxonomy" id="1881104"/>
    <lineage>
        <taxon>Viruses</taxon>
        <taxon>Duplodnaviria</taxon>
        <taxon>Heunggongvirae</taxon>
        <taxon>Uroviricota</taxon>
        <taxon>Caudoviricetes</taxon>
        <taxon>Stephanstirmvirinae</taxon>
        <taxon>Phapecoctavirus</taxon>
        <taxon>Phapecoctavirus ESCO13</taxon>
    </lineage>
</organism>
<reference evidence="3" key="1">
    <citation type="submission" date="2017-02" db="EMBL/GenBank/DDBJ databases">
        <title>Complete genome sequence of two Escherichia coli phages, vB_EcoM_ ESCO5 and vB_EcoM_ESCO13, which are related to phAPEC8.</title>
        <authorList>
            <person name="Trotereau A."/>
            <person name="Gonnet M."/>
            <person name="Viardot A."/>
            <person name="Lalmanach A.-C."/>
            <person name="Guabiraba R."/>
            <person name="Chanteloup N."/>
            <person name="Schouler C."/>
        </authorList>
    </citation>
    <scope>NUCLEOTIDE SEQUENCE [LARGE SCALE GENOMIC DNA]</scope>
</reference>
<evidence type="ECO:0000256" key="1">
    <source>
        <dbReference type="ARBA" id="ARBA00022561"/>
    </source>
</evidence>
<dbReference type="EMBL" id="KX552041">
    <property type="protein sequence ID" value="AOQ27292.1"/>
    <property type="molecule type" value="Genomic_DNA"/>
</dbReference>
<proteinExistence type="predicted"/>
<name>A0A1D7XFF6_9CAUD</name>
<dbReference type="InterPro" id="IPR005564">
    <property type="entry name" value="Major_capsid_GpE"/>
</dbReference>